<dbReference type="SUPFAM" id="SSF52540">
    <property type="entry name" value="P-loop containing nucleoside triphosphate hydrolases"/>
    <property type="match status" value="1"/>
</dbReference>
<reference evidence="2 3" key="1">
    <citation type="submission" date="2021-01" db="EMBL/GenBank/DDBJ databases">
        <title>Whole genome shotgun sequence of Actinoplanes humidus NBRC 14915.</title>
        <authorList>
            <person name="Komaki H."/>
            <person name="Tamura T."/>
        </authorList>
    </citation>
    <scope>NUCLEOTIDE SEQUENCE [LARGE SCALE GENOMIC DNA]</scope>
    <source>
        <strain evidence="2 3">NBRC 14915</strain>
    </source>
</reference>
<evidence type="ECO:0000313" key="2">
    <source>
        <dbReference type="EMBL" id="GIE17507.1"/>
    </source>
</evidence>
<dbReference type="EMBL" id="BOMN01000010">
    <property type="protein sequence ID" value="GIE17507.1"/>
    <property type="molecule type" value="Genomic_DNA"/>
</dbReference>
<dbReference type="Gene3D" id="3.40.50.300">
    <property type="entry name" value="P-loop containing nucleotide triphosphate hydrolases"/>
    <property type="match status" value="1"/>
</dbReference>
<dbReference type="Proteomes" id="UP000603200">
    <property type="component" value="Unassembled WGS sequence"/>
</dbReference>
<gene>
    <name evidence="2" type="ORF">Ahu01nite_006090</name>
</gene>
<dbReference type="InterPro" id="IPR003593">
    <property type="entry name" value="AAA+_ATPase"/>
</dbReference>
<evidence type="ECO:0000259" key="1">
    <source>
        <dbReference type="SMART" id="SM00382"/>
    </source>
</evidence>
<organism evidence="2 3">
    <name type="scientific">Winogradskya humida</name>
    <dbReference type="NCBI Taxonomy" id="113566"/>
    <lineage>
        <taxon>Bacteria</taxon>
        <taxon>Bacillati</taxon>
        <taxon>Actinomycetota</taxon>
        <taxon>Actinomycetes</taxon>
        <taxon>Micromonosporales</taxon>
        <taxon>Micromonosporaceae</taxon>
        <taxon>Winogradskya</taxon>
    </lineage>
</organism>
<comment type="caution">
    <text evidence="2">The sequence shown here is derived from an EMBL/GenBank/DDBJ whole genome shotgun (WGS) entry which is preliminary data.</text>
</comment>
<keyword evidence="3" id="KW-1185">Reference proteome</keyword>
<name>A0ABQ3ZG11_9ACTN</name>
<dbReference type="RefSeq" id="WP_203834791.1">
    <property type="nucleotide sequence ID" value="NZ_BAAATV010000001.1"/>
</dbReference>
<sequence length="228" mass="25326">MNGTRSELLGHLTRAVEGVTVPHPVRVAIDGAPAVGKTTLADELAAILRARGREVIRACVDDFLRPQSERYRRGKFSAEANYHDSFDFDALFRVLLDPLGPGGDRKVQQAVRDRLTDAELTPPVIAASADAVLLFDGVFLMRPELVDRWDLLILVTASFEETLSRARIRDRTVYGSVTEVEQRFRERYGPSQELYRATVHPAGHADIVVHNDDPQRPAWDGQDAPASS</sequence>
<accession>A0ABQ3ZG11</accession>
<dbReference type="SMART" id="SM00382">
    <property type="entry name" value="AAA"/>
    <property type="match status" value="1"/>
</dbReference>
<dbReference type="InterPro" id="IPR027417">
    <property type="entry name" value="P-loop_NTPase"/>
</dbReference>
<proteinExistence type="predicted"/>
<feature type="domain" description="AAA+ ATPase" evidence="1">
    <location>
        <begin position="23"/>
        <end position="178"/>
    </location>
</feature>
<evidence type="ECO:0000313" key="3">
    <source>
        <dbReference type="Proteomes" id="UP000603200"/>
    </source>
</evidence>
<protein>
    <recommendedName>
        <fullName evidence="1">AAA+ ATPase domain-containing protein</fullName>
    </recommendedName>
</protein>